<dbReference type="Proteomes" id="UP000266327">
    <property type="component" value="Unassembled WGS sequence"/>
</dbReference>
<keyword evidence="3" id="KW-1185">Reference proteome</keyword>
<reference evidence="3" key="1">
    <citation type="submission" date="2018-09" db="EMBL/GenBank/DDBJ databases">
        <authorList>
            <person name="Zhu H."/>
        </authorList>
    </citation>
    <scope>NUCLEOTIDE SEQUENCE [LARGE SCALE GENOMIC DNA]</scope>
    <source>
        <strain evidence="3">K1S02-23</strain>
    </source>
</reference>
<keyword evidence="1" id="KW-1133">Transmembrane helix</keyword>
<proteinExistence type="predicted"/>
<feature type="transmembrane region" description="Helical" evidence="1">
    <location>
        <begin position="151"/>
        <end position="177"/>
    </location>
</feature>
<keyword evidence="1" id="KW-0812">Transmembrane</keyword>
<keyword evidence="1" id="KW-0472">Membrane</keyword>
<dbReference type="EMBL" id="QYUQ01000002">
    <property type="protein sequence ID" value="RJG00372.1"/>
    <property type="molecule type" value="Genomic_DNA"/>
</dbReference>
<dbReference type="AlphaFoldDB" id="A0A3A3G1L8"/>
<protein>
    <submittedName>
        <fullName evidence="2">DUF2721 domain-containing protein</fullName>
    </submittedName>
</protein>
<evidence type="ECO:0000256" key="1">
    <source>
        <dbReference type="SAM" id="Phobius"/>
    </source>
</evidence>
<sequence>MHPSFCRLPIFNRSRYCKQAKIATLDSVQACSFLKKEFPLFPLIKVDDVTHVIQLAVAPVFLLTAVGTFISVLTSRLARIVDRIRILEIKQEELALEEAAFKDVELSLLGRRLLLIYIALTCKVSCGLIVGMIIASAFIDAFLAIKLATFIAALFVLAMVAFIGGLAAMLREIFLAVQSTRASMRFRR</sequence>
<feature type="transmembrane region" description="Helical" evidence="1">
    <location>
        <begin position="52"/>
        <end position="73"/>
    </location>
</feature>
<organism evidence="2 3">
    <name type="scientific">Noviherbaspirillum sedimenti</name>
    <dbReference type="NCBI Taxonomy" id="2320865"/>
    <lineage>
        <taxon>Bacteria</taxon>
        <taxon>Pseudomonadati</taxon>
        <taxon>Pseudomonadota</taxon>
        <taxon>Betaproteobacteria</taxon>
        <taxon>Burkholderiales</taxon>
        <taxon>Oxalobacteraceae</taxon>
        <taxon>Noviherbaspirillum</taxon>
    </lineage>
</organism>
<evidence type="ECO:0000313" key="3">
    <source>
        <dbReference type="Proteomes" id="UP000266327"/>
    </source>
</evidence>
<evidence type="ECO:0000313" key="2">
    <source>
        <dbReference type="EMBL" id="RJG00372.1"/>
    </source>
</evidence>
<name>A0A3A3G1L8_9BURK</name>
<accession>A0A3A3G1L8</accession>
<dbReference type="Pfam" id="PF11026">
    <property type="entry name" value="DUF2721"/>
    <property type="match status" value="1"/>
</dbReference>
<comment type="caution">
    <text evidence="2">The sequence shown here is derived from an EMBL/GenBank/DDBJ whole genome shotgun (WGS) entry which is preliminary data.</text>
</comment>
<feature type="transmembrane region" description="Helical" evidence="1">
    <location>
        <begin position="114"/>
        <end position="139"/>
    </location>
</feature>
<dbReference type="InterPro" id="IPR021279">
    <property type="entry name" value="DUF2721"/>
</dbReference>
<gene>
    <name evidence="2" type="ORF">D3878_01255</name>
</gene>